<evidence type="ECO:0000313" key="3">
    <source>
        <dbReference type="EMBL" id="ETK06907.1"/>
    </source>
</evidence>
<reference evidence="3 4" key="1">
    <citation type="submission" date="2013-11" db="EMBL/GenBank/DDBJ databases">
        <title>Single cell genomics of uncultured Tannerella BU063 (oral taxon 286).</title>
        <authorList>
            <person name="Beall C.J."/>
            <person name="Campbell A.G."/>
            <person name="Griffen A.L."/>
            <person name="Podar M."/>
            <person name="Leys E.J."/>
        </authorList>
    </citation>
    <scope>NUCLEOTIDE SEQUENCE [LARGE SCALE GENOMIC DNA]</scope>
    <source>
        <strain evidence="3">Cell 1/3</strain>
    </source>
</reference>
<dbReference type="AlphaFoldDB" id="W2CKC4"/>
<dbReference type="Proteomes" id="UP000034982">
    <property type="component" value="Unassembled WGS sequence"/>
</dbReference>
<dbReference type="Pfam" id="PF13655">
    <property type="entry name" value="RVT_N"/>
    <property type="match status" value="1"/>
</dbReference>
<feature type="region of interest" description="Disordered" evidence="1">
    <location>
        <begin position="71"/>
        <end position="93"/>
    </location>
</feature>
<evidence type="ECO:0000259" key="2">
    <source>
        <dbReference type="Pfam" id="PF13655"/>
    </source>
</evidence>
<gene>
    <name evidence="3" type="ORF">T230_09955</name>
</gene>
<name>W2CKC4_9BACT</name>
<sequence>MNDNKTSCAPADNQQTLWDRIDWTEAELAVRKLQARIVKAQKEGRTGKVKALQWTLTHSFYAKALAVKRVTSNGGGNTPGVDMETWEKPEAKT</sequence>
<comment type="caution">
    <text evidence="3">The sequence shown here is derived from an EMBL/GenBank/DDBJ whole genome shotgun (WGS) entry which is preliminary data.</text>
</comment>
<dbReference type="InterPro" id="IPR025960">
    <property type="entry name" value="RVT_N"/>
</dbReference>
<feature type="domain" description="Reverse transcriptase N-terminal" evidence="2">
    <location>
        <begin position="18"/>
        <end position="92"/>
    </location>
</feature>
<protein>
    <recommendedName>
        <fullName evidence="2">Reverse transcriptase N-terminal domain-containing protein</fullName>
    </recommendedName>
</protein>
<evidence type="ECO:0000313" key="4">
    <source>
        <dbReference type="Proteomes" id="UP000034982"/>
    </source>
</evidence>
<proteinExistence type="predicted"/>
<dbReference type="PATRIC" id="fig|1411022.3.peg.1109"/>
<dbReference type="EMBL" id="AYYE01001122">
    <property type="protein sequence ID" value="ETK06907.1"/>
    <property type="molecule type" value="Genomic_DNA"/>
</dbReference>
<organism evidence="3 4">
    <name type="scientific">Tannerella sp. oral taxon BU063 isolate Cell 1/3</name>
    <dbReference type="NCBI Taxonomy" id="1411022"/>
    <lineage>
        <taxon>Bacteria</taxon>
        <taxon>Pseudomonadati</taxon>
        <taxon>Bacteroidota</taxon>
        <taxon>Bacteroidia</taxon>
        <taxon>Bacteroidales</taxon>
        <taxon>Tannerellaceae</taxon>
        <taxon>Tannerella</taxon>
    </lineage>
</organism>
<evidence type="ECO:0000256" key="1">
    <source>
        <dbReference type="SAM" id="MobiDB-lite"/>
    </source>
</evidence>
<accession>W2CKC4</accession>